<comment type="caution">
    <text evidence="2">The sequence shown here is derived from an EMBL/GenBank/DDBJ whole genome shotgun (WGS) entry which is preliminary data.</text>
</comment>
<dbReference type="EMBL" id="JBHTBJ010000050">
    <property type="protein sequence ID" value="MFC7279416.1"/>
    <property type="molecule type" value="Genomic_DNA"/>
</dbReference>
<feature type="region of interest" description="Disordered" evidence="1">
    <location>
        <begin position="1"/>
        <end position="47"/>
    </location>
</feature>
<gene>
    <name evidence="2" type="ORF">ACFQS1_36090</name>
</gene>
<dbReference type="Proteomes" id="UP001596548">
    <property type="component" value="Unassembled WGS sequence"/>
</dbReference>
<protein>
    <submittedName>
        <fullName evidence="2">DUF2795 domain-containing protein</fullName>
    </submittedName>
</protein>
<evidence type="ECO:0000313" key="2">
    <source>
        <dbReference type="EMBL" id="MFC7279416.1"/>
    </source>
</evidence>
<sequence length="120" mass="13311">MERGSSKHGARVDDRMADEVRGEVRGNPGGRAEEWRTAEPSGEDQPVTTEALDVAESERFSRFGRYVGLSALPGDRDALRRSAEDLQAPDDILADLDRLPEGSTFQNLAEVWRALGRRTE</sequence>
<keyword evidence="3" id="KW-1185">Reference proteome</keyword>
<reference evidence="3" key="1">
    <citation type="journal article" date="2019" name="Int. J. Syst. Evol. Microbiol.">
        <title>The Global Catalogue of Microorganisms (GCM) 10K type strain sequencing project: providing services to taxonomists for standard genome sequencing and annotation.</title>
        <authorList>
            <consortium name="The Broad Institute Genomics Platform"/>
            <consortium name="The Broad Institute Genome Sequencing Center for Infectious Disease"/>
            <person name="Wu L."/>
            <person name="Ma J."/>
        </authorList>
    </citation>
    <scope>NUCLEOTIDE SEQUENCE [LARGE SCALE GENOMIC DNA]</scope>
    <source>
        <strain evidence="3">XZYJT-10</strain>
    </source>
</reference>
<evidence type="ECO:0000256" key="1">
    <source>
        <dbReference type="SAM" id="MobiDB-lite"/>
    </source>
</evidence>
<name>A0ABW2I3E5_9ACTN</name>
<proteinExistence type="predicted"/>
<evidence type="ECO:0000313" key="3">
    <source>
        <dbReference type="Proteomes" id="UP001596548"/>
    </source>
</evidence>
<accession>A0ABW2I3E5</accession>
<dbReference type="Pfam" id="PF11387">
    <property type="entry name" value="DUF2795"/>
    <property type="match status" value="1"/>
</dbReference>
<dbReference type="InterPro" id="IPR021527">
    <property type="entry name" value="DUF2795"/>
</dbReference>
<feature type="compositionally biased region" description="Basic and acidic residues" evidence="1">
    <location>
        <begin position="1"/>
        <end position="24"/>
    </location>
</feature>
<dbReference type="RefSeq" id="WP_378976725.1">
    <property type="nucleotide sequence ID" value="NZ_JBHTBJ010000050.1"/>
</dbReference>
<organism evidence="2 3">
    <name type="scientific">Paractinoplanes rhizophilus</name>
    <dbReference type="NCBI Taxonomy" id="1416877"/>
    <lineage>
        <taxon>Bacteria</taxon>
        <taxon>Bacillati</taxon>
        <taxon>Actinomycetota</taxon>
        <taxon>Actinomycetes</taxon>
        <taxon>Micromonosporales</taxon>
        <taxon>Micromonosporaceae</taxon>
        <taxon>Paractinoplanes</taxon>
    </lineage>
</organism>